<dbReference type="Gene3D" id="1.20.120.160">
    <property type="entry name" value="HPT domain"/>
    <property type="match status" value="1"/>
</dbReference>
<accession>A0ABQ2PBX8</accession>
<feature type="domain" description="CheW-like" evidence="15">
    <location>
        <begin position="569"/>
        <end position="707"/>
    </location>
</feature>
<dbReference type="Gene3D" id="3.30.565.10">
    <property type="entry name" value="Histidine kinase-like ATPase, C-terminal domain"/>
    <property type="match status" value="1"/>
</dbReference>
<evidence type="ECO:0000313" key="17">
    <source>
        <dbReference type="EMBL" id="GGP22726.1"/>
    </source>
</evidence>
<dbReference type="EC" id="2.7.13.3" evidence="2"/>
<feature type="domain" description="HPt" evidence="16">
    <location>
        <begin position="1"/>
        <end position="103"/>
    </location>
</feature>
<dbReference type="PROSITE" id="PS50109">
    <property type="entry name" value="HIS_KIN"/>
    <property type="match status" value="1"/>
</dbReference>
<dbReference type="SUPFAM" id="SSF47226">
    <property type="entry name" value="Histidine-containing phosphotransfer domain, HPT domain"/>
    <property type="match status" value="1"/>
</dbReference>
<feature type="domain" description="Histidine kinase" evidence="14">
    <location>
        <begin position="372"/>
        <end position="577"/>
    </location>
</feature>
<keyword evidence="9" id="KW-0067">ATP-binding</keyword>
<evidence type="ECO:0000256" key="5">
    <source>
        <dbReference type="ARBA" id="ARBA00022553"/>
    </source>
</evidence>
<evidence type="ECO:0000313" key="18">
    <source>
        <dbReference type="Proteomes" id="UP000637267"/>
    </source>
</evidence>
<evidence type="ECO:0000259" key="14">
    <source>
        <dbReference type="PROSITE" id="PS50109"/>
    </source>
</evidence>
<keyword evidence="8" id="KW-0418">Kinase</keyword>
<dbReference type="InterPro" id="IPR036097">
    <property type="entry name" value="HisK_dim/P_sf"/>
</dbReference>
<dbReference type="CDD" id="cd00088">
    <property type="entry name" value="HPT"/>
    <property type="match status" value="1"/>
</dbReference>
<dbReference type="SUPFAM" id="SSF55874">
    <property type="entry name" value="ATPase domain of HSP90 chaperone/DNA topoisomerase II/histidine kinase"/>
    <property type="match status" value="1"/>
</dbReference>
<dbReference type="SMART" id="SM00387">
    <property type="entry name" value="HATPase_c"/>
    <property type="match status" value="1"/>
</dbReference>
<name>A0ABQ2PBX8_9NEIS</name>
<dbReference type="InterPro" id="IPR051315">
    <property type="entry name" value="Bact_Chemotaxis_CheA"/>
</dbReference>
<dbReference type="SUPFAM" id="SSF50341">
    <property type="entry name" value="CheW-like"/>
    <property type="match status" value="1"/>
</dbReference>
<keyword evidence="18" id="KW-1185">Reference proteome</keyword>
<evidence type="ECO:0000259" key="16">
    <source>
        <dbReference type="PROSITE" id="PS50894"/>
    </source>
</evidence>
<dbReference type="InterPro" id="IPR036890">
    <property type="entry name" value="HATPase_C_sf"/>
</dbReference>
<dbReference type="InterPro" id="IPR036641">
    <property type="entry name" value="HPT_dom_sf"/>
</dbReference>
<dbReference type="Proteomes" id="UP000637267">
    <property type="component" value="Unassembled WGS sequence"/>
</dbReference>
<dbReference type="Pfam" id="PF01627">
    <property type="entry name" value="Hpt"/>
    <property type="match status" value="1"/>
</dbReference>
<keyword evidence="7" id="KW-0547">Nucleotide-binding</keyword>
<feature type="region of interest" description="Disordered" evidence="13">
    <location>
        <begin position="133"/>
        <end position="153"/>
    </location>
</feature>
<dbReference type="InterPro" id="IPR004105">
    <property type="entry name" value="CheA-like_dim"/>
</dbReference>
<proteinExistence type="predicted"/>
<evidence type="ECO:0000256" key="3">
    <source>
        <dbReference type="ARBA" id="ARBA00021495"/>
    </source>
</evidence>
<keyword evidence="4" id="KW-0145">Chemotaxis</keyword>
<organism evidence="17 18">
    <name type="scientific">Silvimonas iriomotensis</name>
    <dbReference type="NCBI Taxonomy" id="449662"/>
    <lineage>
        <taxon>Bacteria</taxon>
        <taxon>Pseudomonadati</taxon>
        <taxon>Pseudomonadota</taxon>
        <taxon>Betaproteobacteria</taxon>
        <taxon>Neisseriales</taxon>
        <taxon>Chitinibacteraceae</taxon>
        <taxon>Silvimonas</taxon>
    </lineage>
</organism>
<dbReference type="PRINTS" id="PR00344">
    <property type="entry name" value="BCTRLSENSOR"/>
</dbReference>
<dbReference type="Pfam" id="PF01584">
    <property type="entry name" value="CheW"/>
    <property type="match status" value="1"/>
</dbReference>
<evidence type="ECO:0000256" key="9">
    <source>
        <dbReference type="ARBA" id="ARBA00022840"/>
    </source>
</evidence>
<dbReference type="Gene3D" id="1.10.287.560">
    <property type="entry name" value="Histidine kinase CheA-like, homodimeric domain"/>
    <property type="match status" value="1"/>
</dbReference>
<keyword evidence="6" id="KW-0808">Transferase</keyword>
<evidence type="ECO:0000259" key="15">
    <source>
        <dbReference type="PROSITE" id="PS50851"/>
    </source>
</evidence>
<dbReference type="PANTHER" id="PTHR43395:SF10">
    <property type="entry name" value="CHEMOTAXIS PROTEIN CHEA"/>
    <property type="match status" value="1"/>
</dbReference>
<dbReference type="InterPro" id="IPR037006">
    <property type="entry name" value="CheA-like_homodim_sf"/>
</dbReference>
<evidence type="ECO:0000256" key="11">
    <source>
        <dbReference type="ARBA" id="ARBA00035100"/>
    </source>
</evidence>
<dbReference type="SMART" id="SM00073">
    <property type="entry name" value="HPT"/>
    <property type="match status" value="1"/>
</dbReference>
<dbReference type="SUPFAM" id="SSF47384">
    <property type="entry name" value="Homodimeric domain of signal transducing histidine kinase"/>
    <property type="match status" value="1"/>
</dbReference>
<evidence type="ECO:0000256" key="7">
    <source>
        <dbReference type="ARBA" id="ARBA00022741"/>
    </source>
</evidence>
<dbReference type="EMBL" id="BMLX01000003">
    <property type="protein sequence ID" value="GGP22726.1"/>
    <property type="molecule type" value="Genomic_DNA"/>
</dbReference>
<dbReference type="RefSeq" id="WP_188704903.1">
    <property type="nucleotide sequence ID" value="NZ_BMLX01000003.1"/>
</dbReference>
<comment type="caution">
    <text evidence="17">The sequence shown here is derived from an EMBL/GenBank/DDBJ whole genome shotgun (WGS) entry which is preliminary data.</text>
</comment>
<evidence type="ECO:0000256" key="13">
    <source>
        <dbReference type="SAM" id="MobiDB-lite"/>
    </source>
</evidence>
<dbReference type="InterPro" id="IPR003594">
    <property type="entry name" value="HATPase_dom"/>
</dbReference>
<dbReference type="Gene3D" id="2.30.30.40">
    <property type="entry name" value="SH3 Domains"/>
    <property type="match status" value="1"/>
</dbReference>
<evidence type="ECO:0000256" key="1">
    <source>
        <dbReference type="ARBA" id="ARBA00000085"/>
    </source>
</evidence>
<dbReference type="Pfam" id="PF02895">
    <property type="entry name" value="H-kinase_dim"/>
    <property type="match status" value="1"/>
</dbReference>
<keyword evidence="10" id="KW-0902">Two-component regulatory system</keyword>
<dbReference type="SMART" id="SM01231">
    <property type="entry name" value="H-kinase_dim"/>
    <property type="match status" value="1"/>
</dbReference>
<comment type="catalytic activity">
    <reaction evidence="1">
        <text>ATP + protein L-histidine = ADP + protein N-phospho-L-histidine.</text>
        <dbReference type="EC" id="2.7.13.3"/>
    </reaction>
</comment>
<dbReference type="InterPro" id="IPR036061">
    <property type="entry name" value="CheW-like_dom_sf"/>
</dbReference>
<dbReference type="CDD" id="cd16916">
    <property type="entry name" value="HATPase_CheA-like"/>
    <property type="match status" value="1"/>
</dbReference>
<dbReference type="PANTHER" id="PTHR43395">
    <property type="entry name" value="SENSOR HISTIDINE KINASE CHEA"/>
    <property type="match status" value="1"/>
</dbReference>
<dbReference type="InterPro" id="IPR002545">
    <property type="entry name" value="CheW-lke_dom"/>
</dbReference>
<evidence type="ECO:0000256" key="6">
    <source>
        <dbReference type="ARBA" id="ARBA00022679"/>
    </source>
</evidence>
<evidence type="ECO:0000256" key="2">
    <source>
        <dbReference type="ARBA" id="ARBA00012438"/>
    </source>
</evidence>
<reference evidence="18" key="1">
    <citation type="journal article" date="2019" name="Int. J. Syst. Evol. Microbiol.">
        <title>The Global Catalogue of Microorganisms (GCM) 10K type strain sequencing project: providing services to taxonomists for standard genome sequencing and annotation.</title>
        <authorList>
            <consortium name="The Broad Institute Genomics Platform"/>
            <consortium name="The Broad Institute Genome Sequencing Center for Infectious Disease"/>
            <person name="Wu L."/>
            <person name="Ma J."/>
        </authorList>
    </citation>
    <scope>NUCLEOTIDE SEQUENCE [LARGE SCALE GENOMIC DNA]</scope>
    <source>
        <strain evidence="18">CGMCC 1.8859</strain>
    </source>
</reference>
<dbReference type="InterPro" id="IPR005467">
    <property type="entry name" value="His_kinase_dom"/>
</dbReference>
<dbReference type="InterPro" id="IPR004358">
    <property type="entry name" value="Sig_transdc_His_kin-like_C"/>
</dbReference>
<feature type="modified residue" description="Phosphohistidine" evidence="12">
    <location>
        <position position="46"/>
    </location>
</feature>
<dbReference type="PROSITE" id="PS50851">
    <property type="entry name" value="CHEW"/>
    <property type="match status" value="1"/>
</dbReference>
<dbReference type="Pfam" id="PF02518">
    <property type="entry name" value="HATPase_c"/>
    <property type="match status" value="1"/>
</dbReference>
<keyword evidence="5 12" id="KW-0597">Phosphoprotein</keyword>
<dbReference type="InterPro" id="IPR008207">
    <property type="entry name" value="Sig_transdc_His_kin_Hpt_dom"/>
</dbReference>
<protein>
    <recommendedName>
        <fullName evidence="3">Chemotaxis protein CheA</fullName>
        <ecNumber evidence="2">2.7.13.3</ecNumber>
    </recommendedName>
</protein>
<comment type="function">
    <text evidence="11">Involved in the transmission of sensory signals from the chemoreceptors to the flagellar motors. CheA is autophosphorylated; it can transfer its phosphate group to either CheB or CheY.</text>
</comment>
<evidence type="ECO:0000256" key="8">
    <source>
        <dbReference type="ARBA" id="ARBA00022777"/>
    </source>
</evidence>
<dbReference type="PROSITE" id="PS50894">
    <property type="entry name" value="HPT"/>
    <property type="match status" value="1"/>
</dbReference>
<sequence>MDMDMARDALVQEARELLSAMEAALLQIESSGVDSEAINAIFRAAHTIKGSAGLFAFNRIVSFTHIVESVLDRVRNGVLPIDDAMLSLLLNCGDYIAQLVDAIAARLEEVEPDPARRAELEAQLNLLLDEHDRAPAHPSAPAPAPAAPVSAEPVASADPVASPYWHLSLRFSPDVLRMGLDPLSFLQYLGNVGTLLNLQTLPEGLPPLAQLDPEQAWIGFELDLQSEEDRAAIDGVFDFIRDDASILVLPPHAAMAEYRALLAARNDPPMLAALLAQGTLTADEAARALLPEQATVESVPVITPAAAVEPAIKAPANTARGGDEKKGGYEQKFIKIEVSKLDQLIDLVGELVIAGAGASLIANRRKDSQFEEAVQSIAELVEHIRDAALNLRMVPIGEVFQRFPRVVRDISHELGKEIDLVVTGADTELDKSMVERLSDPLMHIVRNAMDHGIEATDARLAAGKPVAGTLRLNAYHESGSIVIEVSDDGRGLNKTRILAKAVERGLVTADQPLTEREVFRLIFEPGFSTAEQITNLSGRGVGMDVVKKNIESLRGEVEIVSTEGAGTTVRIRLPLTLAIIDGFQVMVNESVFVIPLDLVIECIDLAGLDGHHDIVKLRGEPLPFIRLRELFELPALEHGRESLVVVQFGQQRAGLVVDRLLGEFQAVIKPLGELFSRIKSISGSTILGDGRVALILDVANLVHQAVQQQAAPQNSKAGTGLVSPQKSNG</sequence>
<dbReference type="CDD" id="cd00731">
    <property type="entry name" value="CheA_reg"/>
    <property type="match status" value="1"/>
</dbReference>
<dbReference type="SMART" id="SM00260">
    <property type="entry name" value="CheW"/>
    <property type="match status" value="1"/>
</dbReference>
<evidence type="ECO:0000256" key="12">
    <source>
        <dbReference type="PROSITE-ProRule" id="PRU00110"/>
    </source>
</evidence>
<evidence type="ECO:0000256" key="4">
    <source>
        <dbReference type="ARBA" id="ARBA00022500"/>
    </source>
</evidence>
<gene>
    <name evidence="17" type="primary">cheA-1</name>
    <name evidence="17" type="ORF">GCM10010970_27260</name>
</gene>
<evidence type="ECO:0000256" key="10">
    <source>
        <dbReference type="ARBA" id="ARBA00023012"/>
    </source>
</evidence>